<comment type="caution">
    <text evidence="1">The sequence shown here is derived from an EMBL/GenBank/DDBJ whole genome shotgun (WGS) entry which is preliminary data.</text>
</comment>
<evidence type="ECO:0000313" key="1">
    <source>
        <dbReference type="EMBL" id="RGR51663.1"/>
    </source>
</evidence>
<organism evidence="1 2">
    <name type="scientific">Agathobacter rectalis</name>
    <dbReference type="NCBI Taxonomy" id="39491"/>
    <lineage>
        <taxon>Bacteria</taxon>
        <taxon>Bacillati</taxon>
        <taxon>Bacillota</taxon>
        <taxon>Clostridia</taxon>
        <taxon>Lachnospirales</taxon>
        <taxon>Lachnospiraceae</taxon>
        <taxon>Agathobacter</taxon>
    </lineage>
</organism>
<proteinExistence type="predicted"/>
<dbReference type="CDD" id="cd00093">
    <property type="entry name" value="HTH_XRE"/>
    <property type="match status" value="1"/>
</dbReference>
<protein>
    <submittedName>
        <fullName evidence="1">Uncharacterized protein</fullName>
    </submittedName>
</protein>
<sequence>MQQNETIKNLFPGYYRKHDQDMETLADLTKRAKGDERSINEFARVCGVSPSTISRLINKKNTTPNKDSLIKAIADNAVPEGGVTLDMLLQAHGLEKISVYEGKERKSESVLEDIVIDRLLCDITQLGYKCEIEKEKNIIYTTDEIRFRADFVIKTELLKEYGIREWAFDVYVGPHRPVMQKLSWFFGCCYVNSLRDNGTKLSLVLSNRDEFDAAKRRLGTIKIHDIISIILISEENWELEEEFVIPTYDKVDMPTLGDATYGR</sequence>
<dbReference type="EMBL" id="QRUJ01000040">
    <property type="protein sequence ID" value="RGR51663.1"/>
    <property type="molecule type" value="Genomic_DNA"/>
</dbReference>
<name>A0A395UY24_9FIRM</name>
<dbReference type="InterPro" id="IPR001387">
    <property type="entry name" value="Cro/C1-type_HTH"/>
</dbReference>
<gene>
    <name evidence="1" type="ORF">DWY38_16310</name>
</gene>
<dbReference type="RefSeq" id="WP_118392685.1">
    <property type="nucleotide sequence ID" value="NZ_QRUJ01000040.1"/>
</dbReference>
<dbReference type="Proteomes" id="UP000266066">
    <property type="component" value="Unassembled WGS sequence"/>
</dbReference>
<evidence type="ECO:0000313" key="2">
    <source>
        <dbReference type="Proteomes" id="UP000266066"/>
    </source>
</evidence>
<accession>A0A395UY24</accession>
<dbReference type="AlphaFoldDB" id="A0A395UY24"/>
<reference evidence="1 2" key="1">
    <citation type="submission" date="2018-08" db="EMBL/GenBank/DDBJ databases">
        <title>A genome reference for cultivated species of the human gut microbiota.</title>
        <authorList>
            <person name="Zou Y."/>
            <person name="Xue W."/>
            <person name="Luo G."/>
        </authorList>
    </citation>
    <scope>NUCLEOTIDE SEQUENCE [LARGE SCALE GENOMIC DNA]</scope>
    <source>
        <strain evidence="1 2">AF25-15</strain>
    </source>
</reference>